<dbReference type="Proteomes" id="UP000292927">
    <property type="component" value="Unassembled WGS sequence"/>
</dbReference>
<evidence type="ECO:0000313" key="1">
    <source>
        <dbReference type="EMBL" id="RZT00936.1"/>
    </source>
</evidence>
<accession>A0A4Q7PJU5</accession>
<organism evidence="1 2">
    <name type="scientific">Cuneatibacter caecimuris</name>
    <dbReference type="NCBI Taxonomy" id="1796618"/>
    <lineage>
        <taxon>Bacteria</taxon>
        <taxon>Bacillati</taxon>
        <taxon>Bacillota</taxon>
        <taxon>Clostridia</taxon>
        <taxon>Lachnospirales</taxon>
        <taxon>Lachnospiraceae</taxon>
        <taxon>Cuneatibacter</taxon>
    </lineage>
</organism>
<proteinExistence type="predicted"/>
<keyword evidence="2" id="KW-1185">Reference proteome</keyword>
<reference evidence="1 2" key="1">
    <citation type="submission" date="2019-02" db="EMBL/GenBank/DDBJ databases">
        <title>Genomic Encyclopedia of Type Strains, Phase IV (KMG-IV): sequencing the most valuable type-strain genomes for metagenomic binning, comparative biology and taxonomic classification.</title>
        <authorList>
            <person name="Goeker M."/>
        </authorList>
    </citation>
    <scope>NUCLEOTIDE SEQUENCE [LARGE SCALE GENOMIC DNA]</scope>
    <source>
        <strain evidence="1 2">DSM 29486</strain>
    </source>
</reference>
<sequence>MKRKSVKMIRTDVYAVIYAAQSIVYINTNFIGTMQLILFR</sequence>
<gene>
    <name evidence="1" type="ORF">EV209_1372</name>
</gene>
<dbReference type="EMBL" id="SGXF01000002">
    <property type="protein sequence ID" value="RZT00936.1"/>
    <property type="molecule type" value="Genomic_DNA"/>
</dbReference>
<evidence type="ECO:0000313" key="2">
    <source>
        <dbReference type="Proteomes" id="UP000292927"/>
    </source>
</evidence>
<comment type="caution">
    <text evidence="1">The sequence shown here is derived from an EMBL/GenBank/DDBJ whole genome shotgun (WGS) entry which is preliminary data.</text>
</comment>
<name>A0A4Q7PJU5_9FIRM</name>
<protein>
    <submittedName>
        <fullName evidence="1">Uncharacterized protein</fullName>
    </submittedName>
</protein>
<dbReference type="AlphaFoldDB" id="A0A4Q7PJU5"/>